<dbReference type="PANTHER" id="PTHR31435">
    <property type="entry name" value="PROTEIN NATD1"/>
    <property type="match status" value="1"/>
</dbReference>
<proteinExistence type="predicted"/>
<dbReference type="Pfam" id="PF14542">
    <property type="entry name" value="Acetyltransf_CG"/>
    <property type="match status" value="1"/>
</dbReference>
<evidence type="ECO:0000259" key="2">
    <source>
        <dbReference type="PROSITE" id="PS51729"/>
    </source>
</evidence>
<dbReference type="SUPFAM" id="SSF55729">
    <property type="entry name" value="Acyl-CoA N-acyltransferases (Nat)"/>
    <property type="match status" value="1"/>
</dbReference>
<protein>
    <submittedName>
        <fullName evidence="3">N-acetyltransferase</fullName>
    </submittedName>
</protein>
<accession>A0A4Z0HEB3</accession>
<dbReference type="Proteomes" id="UP000297948">
    <property type="component" value="Unassembled WGS sequence"/>
</dbReference>
<dbReference type="Gene3D" id="3.40.630.30">
    <property type="match status" value="1"/>
</dbReference>
<organism evidence="3 4">
    <name type="scientific">Streptomyces palmae</name>
    <dbReference type="NCBI Taxonomy" id="1701085"/>
    <lineage>
        <taxon>Bacteria</taxon>
        <taxon>Bacillati</taxon>
        <taxon>Actinomycetota</taxon>
        <taxon>Actinomycetes</taxon>
        <taxon>Kitasatosporales</taxon>
        <taxon>Streptomycetaceae</taxon>
        <taxon>Streptomyces</taxon>
    </lineage>
</organism>
<dbReference type="CDD" id="cd04301">
    <property type="entry name" value="NAT_SF"/>
    <property type="match status" value="1"/>
</dbReference>
<name>A0A4Z0HEB3_9ACTN</name>
<dbReference type="InterPro" id="IPR000182">
    <property type="entry name" value="GNAT_dom"/>
</dbReference>
<keyword evidence="4" id="KW-1185">Reference proteome</keyword>
<comment type="caution">
    <text evidence="3">The sequence shown here is derived from an EMBL/GenBank/DDBJ whole genome shotgun (WGS) entry which is preliminary data.</text>
</comment>
<gene>
    <name evidence="3" type="ORF">E4099_04675</name>
</gene>
<evidence type="ECO:0000259" key="1">
    <source>
        <dbReference type="PROSITE" id="PS51186"/>
    </source>
</evidence>
<evidence type="ECO:0000313" key="4">
    <source>
        <dbReference type="Proteomes" id="UP000297948"/>
    </source>
</evidence>
<sequence>MTVMVSDVPHAHRFEARVDGVLAGFAQYMRGPEVIAFFHTEVEPAFEGQGIGSALARNALDASRAMGLQVMAVCPFISGWMARHPDYLSLAYTNRSRVTD</sequence>
<feature type="domain" description="N-acetyltransferase" evidence="1">
    <location>
        <begin position="1"/>
        <end position="99"/>
    </location>
</feature>
<keyword evidence="3" id="KW-0808">Transferase</keyword>
<dbReference type="PANTHER" id="PTHR31435:SF10">
    <property type="entry name" value="BSR4717 PROTEIN"/>
    <property type="match status" value="1"/>
</dbReference>
<evidence type="ECO:0000313" key="3">
    <source>
        <dbReference type="EMBL" id="TGB16752.1"/>
    </source>
</evidence>
<dbReference type="PROSITE" id="PS51729">
    <property type="entry name" value="GNAT_YJDJ"/>
    <property type="match status" value="1"/>
</dbReference>
<reference evidence="3 4" key="1">
    <citation type="submission" date="2019-03" db="EMBL/GenBank/DDBJ databases">
        <authorList>
            <person name="Gonzalez-Pimentel J.L."/>
        </authorList>
    </citation>
    <scope>NUCLEOTIDE SEQUENCE [LARGE SCALE GENOMIC DNA]</scope>
    <source>
        <strain evidence="3 4">JCM 31289</strain>
    </source>
</reference>
<dbReference type="OrthoDB" id="5405911at2"/>
<dbReference type="InterPro" id="IPR045057">
    <property type="entry name" value="Gcn5-rel_NAT"/>
</dbReference>
<dbReference type="AlphaFoldDB" id="A0A4Z0HEB3"/>
<dbReference type="InterPro" id="IPR031165">
    <property type="entry name" value="GNAT_YJDJ"/>
</dbReference>
<dbReference type="PROSITE" id="PS51186">
    <property type="entry name" value="GNAT"/>
    <property type="match status" value="1"/>
</dbReference>
<feature type="domain" description="N-acetyltransferase" evidence="2">
    <location>
        <begin position="6"/>
        <end position="92"/>
    </location>
</feature>
<dbReference type="InterPro" id="IPR016181">
    <property type="entry name" value="Acyl_CoA_acyltransferase"/>
</dbReference>
<dbReference type="GO" id="GO:0016747">
    <property type="term" value="F:acyltransferase activity, transferring groups other than amino-acyl groups"/>
    <property type="evidence" value="ECO:0007669"/>
    <property type="project" value="InterPro"/>
</dbReference>
<dbReference type="RefSeq" id="WP_135337646.1">
    <property type="nucleotide sequence ID" value="NZ_JBHLTX010000025.1"/>
</dbReference>
<dbReference type="EMBL" id="SRID01000024">
    <property type="protein sequence ID" value="TGB16752.1"/>
    <property type="molecule type" value="Genomic_DNA"/>
</dbReference>